<gene>
    <name evidence="1" type="ORF">FGIG_06545</name>
</gene>
<protein>
    <submittedName>
        <fullName evidence="1">Uncharacterized protein</fullName>
    </submittedName>
</protein>
<comment type="caution">
    <text evidence="1">The sequence shown here is derived from an EMBL/GenBank/DDBJ whole genome shotgun (WGS) entry which is preliminary data.</text>
</comment>
<evidence type="ECO:0000313" key="2">
    <source>
        <dbReference type="Proteomes" id="UP000316759"/>
    </source>
</evidence>
<keyword evidence="2" id="KW-1185">Reference proteome</keyword>
<dbReference type="AlphaFoldDB" id="A0A504YU97"/>
<dbReference type="Proteomes" id="UP000316759">
    <property type="component" value="Unassembled WGS sequence"/>
</dbReference>
<evidence type="ECO:0000313" key="1">
    <source>
        <dbReference type="EMBL" id="TPP65024.1"/>
    </source>
</evidence>
<sequence>MYVWNGLMKPHSLLTRRPLSPVWLAVVSRIQFYVCSLAVNQLPARSSNRKRMLMVLWSCKDISAQENIIINNGDPKILFRTDVTKLVESFRYLCLGFSDGCPFSVFLFFCAFEGELLNKGIFILVLIEFCFLSHRLSGYI</sequence>
<dbReference type="EMBL" id="SUNJ01003742">
    <property type="protein sequence ID" value="TPP65024.1"/>
    <property type="molecule type" value="Genomic_DNA"/>
</dbReference>
<accession>A0A504YU97</accession>
<organism evidence="1 2">
    <name type="scientific">Fasciola gigantica</name>
    <name type="common">Giant liver fluke</name>
    <dbReference type="NCBI Taxonomy" id="46835"/>
    <lineage>
        <taxon>Eukaryota</taxon>
        <taxon>Metazoa</taxon>
        <taxon>Spiralia</taxon>
        <taxon>Lophotrochozoa</taxon>
        <taxon>Platyhelminthes</taxon>
        <taxon>Trematoda</taxon>
        <taxon>Digenea</taxon>
        <taxon>Plagiorchiida</taxon>
        <taxon>Echinostomata</taxon>
        <taxon>Echinostomatoidea</taxon>
        <taxon>Fasciolidae</taxon>
        <taxon>Fasciola</taxon>
    </lineage>
</organism>
<name>A0A504YU97_FASGI</name>
<reference evidence="1 2" key="1">
    <citation type="submission" date="2019-04" db="EMBL/GenBank/DDBJ databases">
        <title>Annotation for the trematode Fasciola gigantica.</title>
        <authorList>
            <person name="Choi Y.-J."/>
        </authorList>
    </citation>
    <scope>NUCLEOTIDE SEQUENCE [LARGE SCALE GENOMIC DNA]</scope>
    <source>
        <strain evidence="1">Uganda_cow_1</strain>
    </source>
</reference>
<proteinExistence type="predicted"/>